<feature type="transmembrane region" description="Helical" evidence="3">
    <location>
        <begin position="296"/>
        <end position="318"/>
    </location>
</feature>
<gene>
    <name evidence="6" type="primary">LOC111137411</name>
</gene>
<evidence type="ECO:0000256" key="1">
    <source>
        <dbReference type="ARBA" id="ARBA00007409"/>
    </source>
</evidence>
<dbReference type="GO" id="GO:0000266">
    <property type="term" value="P:mitochondrial fission"/>
    <property type="evidence" value="ECO:0007669"/>
    <property type="project" value="TreeGrafter"/>
</dbReference>
<dbReference type="SUPFAM" id="SSF52833">
    <property type="entry name" value="Thioredoxin-like"/>
    <property type="match status" value="1"/>
</dbReference>
<dbReference type="InterPro" id="IPR004045">
    <property type="entry name" value="Glutathione_S-Trfase_N"/>
</dbReference>
<dbReference type="InterPro" id="IPR036249">
    <property type="entry name" value="Thioredoxin-like_sf"/>
</dbReference>
<keyword evidence="3" id="KW-1133">Transmembrane helix</keyword>
<dbReference type="PANTHER" id="PTHR44188:SF1">
    <property type="entry name" value="GDAP1, ISOFORM A"/>
    <property type="match status" value="1"/>
</dbReference>
<dbReference type="Gene3D" id="1.20.1050.10">
    <property type="match status" value="1"/>
</dbReference>
<reference evidence="6" key="1">
    <citation type="submission" date="2025-08" db="UniProtKB">
        <authorList>
            <consortium name="RefSeq"/>
        </authorList>
    </citation>
    <scope>IDENTIFICATION</scope>
    <source>
        <tissue evidence="6">Whole sample</tissue>
    </source>
</reference>
<dbReference type="PANTHER" id="PTHR44188">
    <property type="entry name" value="GDAP1, ISOFORM A"/>
    <property type="match status" value="1"/>
</dbReference>
<proteinExistence type="inferred from homology"/>
<name>A0A8B8EX61_CRAVI</name>
<organism evidence="5 6">
    <name type="scientific">Crassostrea virginica</name>
    <name type="common">Eastern oyster</name>
    <dbReference type="NCBI Taxonomy" id="6565"/>
    <lineage>
        <taxon>Eukaryota</taxon>
        <taxon>Metazoa</taxon>
        <taxon>Spiralia</taxon>
        <taxon>Lophotrochozoa</taxon>
        <taxon>Mollusca</taxon>
        <taxon>Bivalvia</taxon>
        <taxon>Autobranchia</taxon>
        <taxon>Pteriomorphia</taxon>
        <taxon>Ostreida</taxon>
        <taxon>Ostreoidea</taxon>
        <taxon>Ostreidae</taxon>
        <taxon>Crassostrea</taxon>
    </lineage>
</organism>
<dbReference type="GO" id="GO:0005741">
    <property type="term" value="C:mitochondrial outer membrane"/>
    <property type="evidence" value="ECO:0007669"/>
    <property type="project" value="TreeGrafter"/>
</dbReference>
<dbReference type="SUPFAM" id="SSF47616">
    <property type="entry name" value="GST C-terminal domain-like"/>
    <property type="match status" value="1"/>
</dbReference>
<keyword evidence="3" id="KW-0812">Transmembrane</keyword>
<sequence>MAQPKAENKFTLYYFPTSYSSQKVLLSLFEKELSFTPRLVSLFSGQHNQPWYVKLNPEGAHVPVLQDETADLTITDPASIMEYVDKSSENGETLFPDESSELGRQVKKLCKRLDMVEMDIITYGIIYHPHLSEVGCQISGAEQRSMRENFANRLSYLTELAAAHPALRDSYLTKSQIAAQKFDTITDEAKVKGHLEDLRRLMKDIEQQLKDLKEKNGDVADILWLFGPMFTAADIHLTVLLNRLTLLGMDKHYFSQNLCPNIDSYFSQVKKRPTYVRLEKEISTLRLTLLWENFKAWSPLVAGVAALGLVGGGAYLVYQKNK</sequence>
<evidence type="ECO:0000256" key="3">
    <source>
        <dbReference type="SAM" id="Phobius"/>
    </source>
</evidence>
<dbReference type="Gene3D" id="3.40.30.10">
    <property type="entry name" value="Glutaredoxin"/>
    <property type="match status" value="1"/>
</dbReference>
<protein>
    <submittedName>
        <fullName evidence="6">Ganglioside-induced differentiation-associated protein 1-like</fullName>
    </submittedName>
</protein>
<dbReference type="OrthoDB" id="249703at2759"/>
<feature type="domain" description="GST N-terminal" evidence="4">
    <location>
        <begin position="8"/>
        <end position="92"/>
    </location>
</feature>
<dbReference type="RefSeq" id="XP_022344571.1">
    <property type="nucleotide sequence ID" value="XM_022488863.1"/>
</dbReference>
<keyword evidence="5" id="KW-1185">Reference proteome</keyword>
<evidence type="ECO:0000259" key="4">
    <source>
        <dbReference type="PROSITE" id="PS50404"/>
    </source>
</evidence>
<evidence type="ECO:0000256" key="2">
    <source>
        <dbReference type="SAM" id="Coils"/>
    </source>
</evidence>
<dbReference type="InterPro" id="IPR036282">
    <property type="entry name" value="Glutathione-S-Trfase_C_sf"/>
</dbReference>
<keyword evidence="2" id="KW-0175">Coiled coil</keyword>
<dbReference type="Proteomes" id="UP000694844">
    <property type="component" value="Chromosome 5"/>
</dbReference>
<dbReference type="GeneID" id="111137411"/>
<dbReference type="KEGG" id="cvn:111137411"/>
<dbReference type="GO" id="GO:0008053">
    <property type="term" value="P:mitochondrial fusion"/>
    <property type="evidence" value="ECO:0007669"/>
    <property type="project" value="TreeGrafter"/>
</dbReference>
<evidence type="ECO:0000313" key="5">
    <source>
        <dbReference type="Proteomes" id="UP000694844"/>
    </source>
</evidence>
<feature type="coiled-coil region" evidence="2">
    <location>
        <begin position="188"/>
        <end position="222"/>
    </location>
</feature>
<dbReference type="PROSITE" id="PS50404">
    <property type="entry name" value="GST_NTER"/>
    <property type="match status" value="1"/>
</dbReference>
<dbReference type="AlphaFoldDB" id="A0A8B8EX61"/>
<evidence type="ECO:0000313" key="6">
    <source>
        <dbReference type="RefSeq" id="XP_022344571.1"/>
    </source>
</evidence>
<comment type="similarity">
    <text evidence="1">Belongs to the GST superfamily.</text>
</comment>
<dbReference type="CDD" id="cd00570">
    <property type="entry name" value="GST_N_family"/>
    <property type="match status" value="1"/>
</dbReference>
<dbReference type="GO" id="GO:0006626">
    <property type="term" value="P:protein targeting to mitochondrion"/>
    <property type="evidence" value="ECO:0007669"/>
    <property type="project" value="TreeGrafter"/>
</dbReference>
<accession>A0A8B8EX61</accession>
<keyword evidence="3" id="KW-0472">Membrane</keyword>
<dbReference type="Pfam" id="PF13409">
    <property type="entry name" value="GST_N_2"/>
    <property type="match status" value="1"/>
</dbReference>